<feature type="chain" id="PRO_5028054131" description="Tetratricopeptide repeat protein" evidence="2">
    <location>
        <begin position="22"/>
        <end position="339"/>
    </location>
</feature>
<organism evidence="3">
    <name type="scientific">Schlesneria paludicola</name>
    <dbReference type="NCBI Taxonomy" id="360056"/>
    <lineage>
        <taxon>Bacteria</taxon>
        <taxon>Pseudomonadati</taxon>
        <taxon>Planctomycetota</taxon>
        <taxon>Planctomycetia</taxon>
        <taxon>Planctomycetales</taxon>
        <taxon>Planctomycetaceae</taxon>
        <taxon>Schlesneria</taxon>
    </lineage>
</organism>
<gene>
    <name evidence="3" type="ORF">ENQ76_12665</name>
</gene>
<evidence type="ECO:0000256" key="2">
    <source>
        <dbReference type="SAM" id="SignalP"/>
    </source>
</evidence>
<evidence type="ECO:0000313" key="3">
    <source>
        <dbReference type="EMBL" id="HEN16306.1"/>
    </source>
</evidence>
<feature type="signal peptide" evidence="2">
    <location>
        <begin position="1"/>
        <end position="21"/>
    </location>
</feature>
<name>A0A7C2JZ80_9PLAN</name>
<reference evidence="3" key="1">
    <citation type="journal article" date="2020" name="mSystems">
        <title>Genome- and Community-Level Interaction Insights into Carbon Utilization and Element Cycling Functions of Hydrothermarchaeota in Hydrothermal Sediment.</title>
        <authorList>
            <person name="Zhou Z."/>
            <person name="Liu Y."/>
            <person name="Xu W."/>
            <person name="Pan J."/>
            <person name="Luo Z.H."/>
            <person name="Li M."/>
        </authorList>
    </citation>
    <scope>NUCLEOTIDE SEQUENCE [LARGE SCALE GENOMIC DNA]</scope>
    <source>
        <strain evidence="3">SpSt-339</strain>
    </source>
</reference>
<protein>
    <recommendedName>
        <fullName evidence="4">Tetratricopeptide repeat protein</fullName>
    </recommendedName>
</protein>
<dbReference type="AlphaFoldDB" id="A0A7C2JZ80"/>
<proteinExistence type="predicted"/>
<accession>A0A7C2JZ80</accession>
<feature type="region of interest" description="Disordered" evidence="1">
    <location>
        <begin position="250"/>
        <end position="301"/>
    </location>
</feature>
<evidence type="ECO:0000256" key="1">
    <source>
        <dbReference type="SAM" id="MobiDB-lite"/>
    </source>
</evidence>
<sequence>MSRPLTIATALWLGVTSAAWCQVRFAPASPGDVQTRVFAWLETQRVDAETRAKVEALWQSQGSAAMEPQQLAELAVASWCLADPALAAVMRPFRESPSDLPVQSAVPPVQDPFVLANLQAYAGRRFAEQRLYDEALEQFESLDLSLVIDPAATLFYRAVAAQAVLNIPQTMAALEQLLSQTDRVPVRYVTVATLMQSALETYEEKSLDEIARLMSDSERRLDLGRAGERVQGVQDKIIAGLDELIKKLEAQQGGGGGGGQSSNSNESSSPAEDSTIKGATAPGETDPKKFRKEGEWGDLPAKQQAAAKNLINRNFPSHYGQAIETYFKKLAGRPAAPDK</sequence>
<dbReference type="EMBL" id="DSOK01000346">
    <property type="protein sequence ID" value="HEN16306.1"/>
    <property type="molecule type" value="Genomic_DNA"/>
</dbReference>
<comment type="caution">
    <text evidence="3">The sequence shown here is derived from an EMBL/GenBank/DDBJ whole genome shotgun (WGS) entry which is preliminary data.</text>
</comment>
<feature type="compositionally biased region" description="Basic and acidic residues" evidence="1">
    <location>
        <begin position="285"/>
        <end position="295"/>
    </location>
</feature>
<keyword evidence="2" id="KW-0732">Signal</keyword>
<evidence type="ECO:0008006" key="4">
    <source>
        <dbReference type="Google" id="ProtNLM"/>
    </source>
</evidence>